<keyword evidence="1" id="KW-0378">Hydrolase</keyword>
<dbReference type="RefSeq" id="WP_012744517.1">
    <property type="nucleotide sequence ID" value="NZ_QRWQ01000014.1"/>
</dbReference>
<dbReference type="Proteomes" id="UP000283834">
    <property type="component" value="Unassembled WGS sequence"/>
</dbReference>
<dbReference type="InterPro" id="IPR000330">
    <property type="entry name" value="SNF2_N"/>
</dbReference>
<dbReference type="InterPro" id="IPR014001">
    <property type="entry name" value="Helicase_ATP-bd"/>
</dbReference>
<protein>
    <submittedName>
        <fullName evidence="5">DEAD/DEAH box helicase</fullName>
    </submittedName>
</protein>
<accession>A0A414D399</accession>
<keyword evidence="5" id="KW-0547">Nucleotide-binding</keyword>
<evidence type="ECO:0000259" key="3">
    <source>
        <dbReference type="PROSITE" id="PS51194"/>
    </source>
</evidence>
<evidence type="ECO:0000313" key="6">
    <source>
        <dbReference type="Proteomes" id="UP000283834"/>
    </source>
</evidence>
<dbReference type="InterPro" id="IPR049730">
    <property type="entry name" value="SNF2/RAD54-like_C"/>
</dbReference>
<keyword evidence="5" id="KW-0067">ATP-binding</keyword>
<dbReference type="GO" id="GO:0016787">
    <property type="term" value="F:hydrolase activity"/>
    <property type="evidence" value="ECO:0007669"/>
    <property type="project" value="UniProtKB-KW"/>
</dbReference>
<dbReference type="PROSITE" id="PS51194">
    <property type="entry name" value="HELICASE_CTER"/>
    <property type="match status" value="1"/>
</dbReference>
<comment type="caution">
    <text evidence="5">The sequence shown here is derived from an EMBL/GenBank/DDBJ whole genome shotgun (WGS) entry which is preliminary data.</text>
</comment>
<name>A0A414D399_MEDGN</name>
<dbReference type="AlphaFoldDB" id="A0A414D399"/>
<dbReference type="Pfam" id="PF00176">
    <property type="entry name" value="SNF2-rel_dom"/>
    <property type="match status" value="1"/>
</dbReference>
<evidence type="ECO:0000256" key="1">
    <source>
        <dbReference type="ARBA" id="ARBA00022801"/>
    </source>
</evidence>
<dbReference type="PROSITE" id="PS51192">
    <property type="entry name" value="HELICASE_ATP_BIND_1"/>
    <property type="match status" value="1"/>
</dbReference>
<proteinExistence type="predicted"/>
<reference evidence="6 7" key="1">
    <citation type="submission" date="2018-08" db="EMBL/GenBank/DDBJ databases">
        <title>A genome reference for cultivated species of the human gut microbiota.</title>
        <authorList>
            <person name="Zou Y."/>
            <person name="Xue W."/>
            <person name="Luo G."/>
        </authorList>
    </citation>
    <scope>NUCLEOTIDE SEQUENCE [LARGE SCALE GENOMIC DNA]</scope>
    <source>
        <strain evidence="4 6">AF19-16AC</strain>
        <strain evidence="5 7">AM32-6</strain>
    </source>
</reference>
<dbReference type="Gene3D" id="3.40.50.300">
    <property type="entry name" value="P-loop containing nucleotide triphosphate hydrolases"/>
    <property type="match status" value="1"/>
</dbReference>
<evidence type="ECO:0000259" key="2">
    <source>
        <dbReference type="PROSITE" id="PS51192"/>
    </source>
</evidence>
<dbReference type="SMART" id="SM00490">
    <property type="entry name" value="HELICc"/>
    <property type="match status" value="1"/>
</dbReference>
<gene>
    <name evidence="5" type="ORF">DW812_15200</name>
    <name evidence="4" type="ORF">DWX36_12950</name>
</gene>
<dbReference type="EMBL" id="QSIR01000030">
    <property type="protein sequence ID" value="RHD02893.1"/>
    <property type="molecule type" value="Genomic_DNA"/>
</dbReference>
<feature type="domain" description="Helicase C-terminal" evidence="3">
    <location>
        <begin position="394"/>
        <end position="557"/>
    </location>
</feature>
<evidence type="ECO:0000313" key="4">
    <source>
        <dbReference type="EMBL" id="RGT36986.1"/>
    </source>
</evidence>
<dbReference type="SMART" id="SM00487">
    <property type="entry name" value="DEXDc"/>
    <property type="match status" value="1"/>
</dbReference>
<dbReference type="EMBL" id="QRWQ01000014">
    <property type="protein sequence ID" value="RGT36986.1"/>
    <property type="molecule type" value="Genomic_DNA"/>
</dbReference>
<dbReference type="CDD" id="cd18793">
    <property type="entry name" value="SF2_C_SNF"/>
    <property type="match status" value="1"/>
</dbReference>
<sequence>MITVEKLEKGTYFDDAFKISFRYDPTTVAKVKELAERRYLPEDRAWEIPAHELPALIEKVGLSNIKSEEAVVQALNTKEIEDKREATQERLKGIKPVRDFDFKTAPLPHQIEAFNYGMEKNSLLIGDEQGLGKTKESIDICVARKKELIKTLIVCGVNSVKYNWEKEIQIHSNEGCVMVDGKTMDVRVQQLNDWYRGSSYFGVINIESLRNEKIQDALYLGIKDGYIGAIIVDEIHKAKNGGSQQGKALRFLKAPVKIGLSGTPMNKAEDLWNILTWLGVERRSFYSFRNAYCTMGGFGGYKVIGYKNLDSLNAELNTVMLRRKKEEVLDLPPKLYSTEYVELTTAQKKQYRDIKNGIVADMENILASVNPLNCTLRLRQLTSGNPNLTDDSPKLDRIKEMLEEEIIPNGHKAIIFSQWSTIAKDLGIELSEYDPIVITGEVPPEQRQRLVDNFQTNPHCKVAIGTIGAMGTGLTLNKASYVFFMDKAWNSGDNAQAEDRAHRIGTVGAVNVISMVAKGTIDEAVEDYLLENKDLIDRVVDGKGSKQDIKTILNKLLSI</sequence>
<dbReference type="GO" id="GO:0031297">
    <property type="term" value="P:replication fork processing"/>
    <property type="evidence" value="ECO:0007669"/>
    <property type="project" value="TreeGrafter"/>
</dbReference>
<dbReference type="PANTHER" id="PTHR45766:SF6">
    <property type="entry name" value="SWI_SNF-RELATED MATRIX-ASSOCIATED ACTIN-DEPENDENT REGULATOR OF CHROMATIN SUBFAMILY A-LIKE PROTEIN 1"/>
    <property type="match status" value="1"/>
</dbReference>
<dbReference type="Pfam" id="PF00271">
    <property type="entry name" value="Helicase_C"/>
    <property type="match status" value="1"/>
</dbReference>
<dbReference type="GO" id="GO:0004386">
    <property type="term" value="F:helicase activity"/>
    <property type="evidence" value="ECO:0007669"/>
    <property type="project" value="UniProtKB-KW"/>
</dbReference>
<dbReference type="InterPro" id="IPR027417">
    <property type="entry name" value="P-loop_NTPase"/>
</dbReference>
<dbReference type="Gene3D" id="3.40.50.10810">
    <property type="entry name" value="Tandem AAA-ATPase domain"/>
    <property type="match status" value="1"/>
</dbReference>
<organism evidence="5 7">
    <name type="scientific">Mediterraneibacter gnavus</name>
    <name type="common">Ruminococcus gnavus</name>
    <dbReference type="NCBI Taxonomy" id="33038"/>
    <lineage>
        <taxon>Bacteria</taxon>
        <taxon>Bacillati</taxon>
        <taxon>Bacillota</taxon>
        <taxon>Clostridia</taxon>
        <taxon>Lachnospirales</taxon>
        <taxon>Lachnospiraceae</taxon>
        <taxon>Mediterraneibacter</taxon>
    </lineage>
</organism>
<dbReference type="InterPro" id="IPR038718">
    <property type="entry name" value="SNF2-like_sf"/>
</dbReference>
<dbReference type="GO" id="GO:0006281">
    <property type="term" value="P:DNA repair"/>
    <property type="evidence" value="ECO:0007669"/>
    <property type="project" value="TreeGrafter"/>
</dbReference>
<evidence type="ECO:0000313" key="7">
    <source>
        <dbReference type="Proteomes" id="UP000284472"/>
    </source>
</evidence>
<evidence type="ECO:0000313" key="5">
    <source>
        <dbReference type="EMBL" id="RHD02893.1"/>
    </source>
</evidence>
<dbReference type="PANTHER" id="PTHR45766">
    <property type="entry name" value="DNA ANNEALING HELICASE AND ENDONUCLEASE ZRANB3 FAMILY MEMBER"/>
    <property type="match status" value="1"/>
</dbReference>
<dbReference type="Proteomes" id="UP000284472">
    <property type="component" value="Unassembled WGS sequence"/>
</dbReference>
<dbReference type="SUPFAM" id="SSF52540">
    <property type="entry name" value="P-loop containing nucleoside triphosphate hydrolases"/>
    <property type="match status" value="2"/>
</dbReference>
<feature type="domain" description="Helicase ATP-binding" evidence="2">
    <location>
        <begin position="114"/>
        <end position="282"/>
    </location>
</feature>
<dbReference type="GeneID" id="41356788"/>
<keyword evidence="5" id="KW-0347">Helicase</keyword>
<dbReference type="GO" id="GO:0005524">
    <property type="term" value="F:ATP binding"/>
    <property type="evidence" value="ECO:0007669"/>
    <property type="project" value="InterPro"/>
</dbReference>
<dbReference type="InterPro" id="IPR001650">
    <property type="entry name" value="Helicase_C-like"/>
</dbReference>